<dbReference type="SUPFAM" id="SSF53474">
    <property type="entry name" value="alpha/beta-Hydrolases"/>
    <property type="match status" value="1"/>
</dbReference>
<dbReference type="Gene3D" id="3.40.50.1820">
    <property type="entry name" value="alpha/beta hydrolase"/>
    <property type="match status" value="1"/>
</dbReference>
<accession>A0ABR8A4Z1</accession>
<evidence type="ECO:0000313" key="2">
    <source>
        <dbReference type="EMBL" id="MBD2194545.1"/>
    </source>
</evidence>
<proteinExistence type="predicted"/>
<dbReference type="RefSeq" id="WP_190538694.1">
    <property type="nucleotide sequence ID" value="NZ_CAWPNO010000073.1"/>
</dbReference>
<dbReference type="Proteomes" id="UP000658514">
    <property type="component" value="Unassembled WGS sequence"/>
</dbReference>
<protein>
    <submittedName>
        <fullName evidence="2">Lysophospholipase</fullName>
    </submittedName>
</protein>
<organism evidence="2 3">
    <name type="scientific">Calothrix parietina FACHB-288</name>
    <dbReference type="NCBI Taxonomy" id="2692896"/>
    <lineage>
        <taxon>Bacteria</taxon>
        <taxon>Bacillati</taxon>
        <taxon>Cyanobacteriota</taxon>
        <taxon>Cyanophyceae</taxon>
        <taxon>Nostocales</taxon>
        <taxon>Calotrichaceae</taxon>
        <taxon>Calothrix</taxon>
    </lineage>
</organism>
<dbReference type="PANTHER" id="PTHR11614">
    <property type="entry name" value="PHOSPHOLIPASE-RELATED"/>
    <property type="match status" value="1"/>
</dbReference>
<gene>
    <name evidence="2" type="ORF">H6G24_03415</name>
</gene>
<keyword evidence="3" id="KW-1185">Reference proteome</keyword>
<evidence type="ECO:0000259" key="1">
    <source>
        <dbReference type="Pfam" id="PF12146"/>
    </source>
</evidence>
<evidence type="ECO:0000313" key="3">
    <source>
        <dbReference type="Proteomes" id="UP000658514"/>
    </source>
</evidence>
<dbReference type="InterPro" id="IPR029058">
    <property type="entry name" value="AB_hydrolase_fold"/>
</dbReference>
<sequence length="282" mass="32103">MIYHSEDTFKGLGELALYYQSWLPEGKFKAILVIVHGLGAHSSRFGNIIEQLLPKEYAIYAFDMRGNGRSPGQRGYINSWAEFREDLRIFIELIHNKYPDYPIFIMGHSLGGVVVLDYILRHPQEAKTLKGAIALAPAIGKVGVSKFRLLLGKLLSRIWPQFSLSTGIDLSTASRDEKVLAAYTADPLRHTLGTARLATEYFATVDWIYAHANEWQLPLLILHGGADKVTLPEGSDIFYQLVNYKDKQRLLYPGAYHELQSDINYREVITDLENWLEEHHNL</sequence>
<dbReference type="PRINTS" id="PR00111">
    <property type="entry name" value="ABHYDROLASE"/>
</dbReference>
<name>A0ABR8A4Z1_9CYAN</name>
<feature type="domain" description="Serine aminopeptidase S33" evidence="1">
    <location>
        <begin position="27"/>
        <end position="262"/>
    </location>
</feature>
<dbReference type="InterPro" id="IPR022742">
    <property type="entry name" value="Hydrolase_4"/>
</dbReference>
<dbReference type="InterPro" id="IPR000073">
    <property type="entry name" value="AB_hydrolase_1"/>
</dbReference>
<dbReference type="InterPro" id="IPR051044">
    <property type="entry name" value="MAG_DAG_Lipase"/>
</dbReference>
<reference evidence="2 3" key="1">
    <citation type="journal article" date="2020" name="ISME J.">
        <title>Comparative genomics reveals insights into cyanobacterial evolution and habitat adaptation.</title>
        <authorList>
            <person name="Chen M.Y."/>
            <person name="Teng W.K."/>
            <person name="Zhao L."/>
            <person name="Hu C.X."/>
            <person name="Zhou Y.K."/>
            <person name="Han B.P."/>
            <person name="Song L.R."/>
            <person name="Shu W.S."/>
        </authorList>
    </citation>
    <scope>NUCLEOTIDE SEQUENCE [LARGE SCALE GENOMIC DNA]</scope>
    <source>
        <strain evidence="2 3">FACHB-288</strain>
    </source>
</reference>
<dbReference type="EMBL" id="JACJQH010000004">
    <property type="protein sequence ID" value="MBD2194545.1"/>
    <property type="molecule type" value="Genomic_DNA"/>
</dbReference>
<dbReference type="Pfam" id="PF12146">
    <property type="entry name" value="Hydrolase_4"/>
    <property type="match status" value="1"/>
</dbReference>
<comment type="caution">
    <text evidence="2">The sequence shown here is derived from an EMBL/GenBank/DDBJ whole genome shotgun (WGS) entry which is preliminary data.</text>
</comment>